<dbReference type="OrthoDB" id="313385at2"/>
<accession>S3VIW9</accession>
<keyword evidence="2" id="KW-1185">Reference proteome</keyword>
<evidence type="ECO:0000313" key="2">
    <source>
        <dbReference type="Proteomes" id="UP000014540"/>
    </source>
</evidence>
<reference evidence="1" key="1">
    <citation type="submission" date="2013-04" db="EMBL/GenBank/DDBJ databases">
        <authorList>
            <person name="Harkins D.M."/>
            <person name="Durkin A.S."/>
            <person name="Selengut J.D."/>
            <person name="Sanka R."/>
            <person name="DePew J."/>
            <person name="Purushe J."/>
            <person name="Ahmed A."/>
            <person name="van der Linden H."/>
            <person name="Goris M.G.A."/>
            <person name="Hartskeerl R.A."/>
            <person name="Vinetz J.M."/>
            <person name="Sutton G.G."/>
            <person name="Nelson W.C."/>
            <person name="Fouts D.E."/>
        </authorList>
    </citation>
    <scope>NUCLEOTIDE SEQUENCE [LARGE SCALE GENOMIC DNA]</scope>
    <source>
        <strain evidence="1">BUT 6</strain>
    </source>
</reference>
<dbReference type="EMBL" id="AKWZ02000001">
    <property type="protein sequence ID" value="EPG76410.1"/>
    <property type="molecule type" value="Genomic_DNA"/>
</dbReference>
<evidence type="ECO:0000313" key="1">
    <source>
        <dbReference type="EMBL" id="EPG76410.1"/>
    </source>
</evidence>
<organism evidence="1 2">
    <name type="scientific">Leptospira fainei serovar Hurstbridge str. BUT 6</name>
    <dbReference type="NCBI Taxonomy" id="1193011"/>
    <lineage>
        <taxon>Bacteria</taxon>
        <taxon>Pseudomonadati</taxon>
        <taxon>Spirochaetota</taxon>
        <taxon>Spirochaetia</taxon>
        <taxon>Leptospirales</taxon>
        <taxon>Leptospiraceae</taxon>
        <taxon>Leptospira</taxon>
    </lineage>
</organism>
<dbReference type="RefSeq" id="WP_016547682.1">
    <property type="nucleotide sequence ID" value="NZ_AKWZ02000001.1"/>
</dbReference>
<comment type="caution">
    <text evidence="1">The sequence shown here is derived from an EMBL/GenBank/DDBJ whole genome shotgun (WGS) entry which is preliminary data.</text>
</comment>
<dbReference type="Proteomes" id="UP000014540">
    <property type="component" value="Unassembled WGS sequence"/>
</dbReference>
<proteinExistence type="predicted"/>
<protein>
    <submittedName>
        <fullName evidence="1">Uncharacterized protein</fullName>
    </submittedName>
</protein>
<dbReference type="AlphaFoldDB" id="S3VIW9"/>
<sequence>MSSTVELLKIVTTGLDLPYLNLFSKDSFKKGERPYYDPEAEHLLIAASDYSNLEGLKAGKIPYIANTEGMDRKVKENILNLVKDRLIALIPRISFNSDSKELGQIVYIIALDRTSRLDPFSIKTLFLEIMRRSAWSIRNYEILRQTERDVQLPNLLQSLAENTPPAESSKVEDALDKCLRKIHEMGLCSPQMLKDSKIIIRNLIFEDGFLALTKNAGYVYIPEQNVEETYQIIAELYSSKAIRTVVDLNPQVALDLVSFREEVLQEETRMSSGNLSYIYKKIYAAEFPKLSAILPKDTPINDFFRIGAFITKKSLTYEEYESDANEKANINKIKSLIKSGKKPLDKFLTFSLGTDLPYDSPLIMNAEEDNSLLSYVYYGEEFPELCICRSDESTIREVILALAERYSFGNPTSYRFILLLNKYKKKLLSVLSDSDVQSSFCSIAFSCIADHFPWYVRLSYFIGFRGAMLSSILRELGNIQHKQLNERLKFKEKLSAIKTDLRKELVEEVRNMIYSNEQYPEGI</sequence>
<name>S3VIW9_9LEPT</name>
<gene>
    <name evidence="1" type="ORF">LEP1GSC058_1348</name>
</gene>